<sequence>MVEFGIYRELEEPITEDQLDDAAGESGRVLEEMREEGTEIRWHDSDVLTDDEGGIVGTFCRYEAESEATVEEHAERAGLPATTVARLGTPLEGE</sequence>
<feature type="compositionally biased region" description="Basic and acidic residues" evidence="1">
    <location>
        <begin position="1"/>
        <end position="11"/>
    </location>
</feature>
<dbReference type="EMBL" id="JBHSXQ010000001">
    <property type="protein sequence ID" value="MFC6903738.1"/>
    <property type="molecule type" value="Genomic_DNA"/>
</dbReference>
<keyword evidence="3" id="KW-1185">Reference proteome</keyword>
<organism evidence="2 3">
    <name type="scientific">Halalkalicoccus tibetensis</name>
    <dbReference type="NCBI Taxonomy" id="175632"/>
    <lineage>
        <taxon>Archaea</taxon>
        <taxon>Methanobacteriati</taxon>
        <taxon>Methanobacteriota</taxon>
        <taxon>Stenosarchaea group</taxon>
        <taxon>Halobacteria</taxon>
        <taxon>Halobacteriales</taxon>
        <taxon>Halococcaceae</taxon>
        <taxon>Halalkalicoccus</taxon>
    </lineage>
</organism>
<gene>
    <name evidence="2" type="ORF">ACFQGH_00845</name>
</gene>
<feature type="region of interest" description="Disordered" evidence="1">
    <location>
        <begin position="72"/>
        <end position="94"/>
    </location>
</feature>
<accession>A0ABD5V0A8</accession>
<evidence type="ECO:0000313" key="2">
    <source>
        <dbReference type="EMBL" id="MFC6903738.1"/>
    </source>
</evidence>
<dbReference type="InterPro" id="IPR025336">
    <property type="entry name" value="SCO4226-like"/>
</dbReference>
<feature type="compositionally biased region" description="Acidic residues" evidence="1">
    <location>
        <begin position="12"/>
        <end position="23"/>
    </location>
</feature>
<dbReference type="RefSeq" id="WP_340602228.1">
    <property type="nucleotide sequence ID" value="NZ_JBBMXV010000001.1"/>
</dbReference>
<protein>
    <submittedName>
        <fullName evidence="2">DUF4242 domain-containing protein</fullName>
    </submittedName>
</protein>
<reference evidence="2 3" key="1">
    <citation type="journal article" date="2019" name="Int. J. Syst. Evol. Microbiol.">
        <title>The Global Catalogue of Microorganisms (GCM) 10K type strain sequencing project: providing services to taxonomists for standard genome sequencing and annotation.</title>
        <authorList>
            <consortium name="The Broad Institute Genomics Platform"/>
            <consortium name="The Broad Institute Genome Sequencing Center for Infectious Disease"/>
            <person name="Wu L."/>
            <person name="Ma J."/>
        </authorList>
    </citation>
    <scope>NUCLEOTIDE SEQUENCE [LARGE SCALE GENOMIC DNA]</scope>
    <source>
        <strain evidence="2 3">CGMCC 1.3240</strain>
    </source>
</reference>
<feature type="region of interest" description="Disordered" evidence="1">
    <location>
        <begin position="1"/>
        <end position="24"/>
    </location>
</feature>
<proteinExistence type="predicted"/>
<dbReference type="Pfam" id="PF14026">
    <property type="entry name" value="SCO4226-like"/>
    <property type="match status" value="1"/>
</dbReference>
<evidence type="ECO:0000313" key="3">
    <source>
        <dbReference type="Proteomes" id="UP001596312"/>
    </source>
</evidence>
<comment type="caution">
    <text evidence="2">The sequence shown here is derived from an EMBL/GenBank/DDBJ whole genome shotgun (WGS) entry which is preliminary data.</text>
</comment>
<dbReference type="AlphaFoldDB" id="A0ABD5V0A8"/>
<name>A0ABD5V0A8_9EURY</name>
<dbReference type="Proteomes" id="UP001596312">
    <property type="component" value="Unassembled WGS sequence"/>
</dbReference>
<evidence type="ECO:0000256" key="1">
    <source>
        <dbReference type="SAM" id="MobiDB-lite"/>
    </source>
</evidence>